<gene>
    <name evidence="1" type="ORF">BMW23_0191</name>
</gene>
<evidence type="ECO:0000313" key="2">
    <source>
        <dbReference type="Proteomes" id="UP000240325"/>
    </source>
</evidence>
<protein>
    <submittedName>
        <fullName evidence="1">Uncharacterized protein</fullName>
    </submittedName>
</protein>
<keyword evidence="2" id="KW-1185">Reference proteome</keyword>
<dbReference type="EMBL" id="MF782455">
    <property type="protein sequence ID" value="ATZ80249.1"/>
    <property type="molecule type" value="Genomic_DNA"/>
</dbReference>
<dbReference type="Proteomes" id="UP000240325">
    <property type="component" value="Segment"/>
</dbReference>
<proteinExistence type="predicted"/>
<sequence length="82" mass="9514">MDEKIVKKIWDSMSPISGKDTSLYRKDISGNIMYYPSYGKKSDMGWLITKKDGRKTLEESNIHAIAYLHDKKTEKKTSRKAK</sequence>
<name>A0A2H4UTT3_9VIRU</name>
<organism evidence="1">
    <name type="scientific">Bodo saltans virus</name>
    <dbReference type="NCBI Taxonomy" id="2024608"/>
    <lineage>
        <taxon>Viruses</taxon>
        <taxon>Varidnaviria</taxon>
        <taxon>Bamfordvirae</taxon>
        <taxon>Nucleocytoviricota</taxon>
        <taxon>Megaviricetes</taxon>
        <taxon>Imitervirales</taxon>
        <taxon>Mimiviridae</taxon>
        <taxon>Klosneuvirinae</taxon>
        <taxon>Theiavirus</taxon>
        <taxon>Theiavirus salishense</taxon>
    </lineage>
</organism>
<reference evidence="1" key="1">
    <citation type="journal article" date="2017" name="Elife">
        <title>The kinetoplastid-infecting Bodo saltans virus (BsV), a window into the most abundant giant viruses in the sea.</title>
        <authorList>
            <person name="Deeg C.M."/>
            <person name="Chow C.-E.T."/>
            <person name="Suttle C.A."/>
        </authorList>
    </citation>
    <scope>NUCLEOTIDE SEQUENCE</scope>
    <source>
        <strain evidence="1">NG1</strain>
    </source>
</reference>
<evidence type="ECO:0000313" key="1">
    <source>
        <dbReference type="EMBL" id="ATZ80249.1"/>
    </source>
</evidence>
<accession>A0A2H4UTT3</accession>